<sequence length="73" mass="8228">MAPTATLLKATRMTTTSTSLPAVAIVMRRRHAMRIDLPVELTNAILLYVENTCKKTNEDRNTTQSDQKHTNSR</sequence>
<name>A0A8R1XXE8_ONCVO</name>
<dbReference type="EnsemblMetazoa" id="OVOC4675.1">
    <property type="protein sequence ID" value="OVOC4675.1"/>
    <property type="gene ID" value="WBGene00241484"/>
</dbReference>
<proteinExistence type="predicted"/>
<reference evidence="2" key="1">
    <citation type="submission" date="2013-10" db="EMBL/GenBank/DDBJ databases">
        <title>Genome sequencing of Onchocerca volvulus.</title>
        <authorList>
            <person name="Cotton J."/>
            <person name="Tsai J."/>
            <person name="Stanley E."/>
            <person name="Tracey A."/>
            <person name="Holroyd N."/>
            <person name="Lustigman S."/>
            <person name="Berriman M."/>
        </authorList>
    </citation>
    <scope>NUCLEOTIDE SEQUENCE</scope>
</reference>
<evidence type="ECO:0000313" key="1">
    <source>
        <dbReference type="EnsemblMetazoa" id="OVOC4675.1"/>
    </source>
</evidence>
<dbReference type="AlphaFoldDB" id="A0A8R1XXE8"/>
<organism evidence="1 2">
    <name type="scientific">Onchocerca volvulus</name>
    <dbReference type="NCBI Taxonomy" id="6282"/>
    <lineage>
        <taxon>Eukaryota</taxon>
        <taxon>Metazoa</taxon>
        <taxon>Ecdysozoa</taxon>
        <taxon>Nematoda</taxon>
        <taxon>Chromadorea</taxon>
        <taxon>Rhabditida</taxon>
        <taxon>Spirurina</taxon>
        <taxon>Spiruromorpha</taxon>
        <taxon>Filarioidea</taxon>
        <taxon>Onchocercidae</taxon>
        <taxon>Onchocerca</taxon>
    </lineage>
</organism>
<reference evidence="1" key="2">
    <citation type="submission" date="2022-06" db="UniProtKB">
        <authorList>
            <consortium name="EnsemblMetazoa"/>
        </authorList>
    </citation>
    <scope>IDENTIFICATION</scope>
</reference>
<evidence type="ECO:0000313" key="2">
    <source>
        <dbReference type="Proteomes" id="UP000024404"/>
    </source>
</evidence>
<keyword evidence="2" id="KW-1185">Reference proteome</keyword>
<protein>
    <submittedName>
        <fullName evidence="1">Uncharacterized protein</fullName>
    </submittedName>
</protein>
<dbReference type="EMBL" id="CMVM020000142">
    <property type="status" value="NOT_ANNOTATED_CDS"/>
    <property type="molecule type" value="Genomic_DNA"/>
</dbReference>
<dbReference type="Proteomes" id="UP000024404">
    <property type="component" value="Unassembled WGS sequence"/>
</dbReference>
<accession>A0A8R1XXE8</accession>